<name>A0ABQ5A5X6_9ASTR</name>
<gene>
    <name evidence="1" type="ORF">Tco_0804004</name>
</gene>
<dbReference type="EMBL" id="BQNB010011931">
    <property type="protein sequence ID" value="GJS97036.1"/>
    <property type="molecule type" value="Genomic_DNA"/>
</dbReference>
<protein>
    <submittedName>
        <fullName evidence="1">Uncharacterized protein</fullName>
    </submittedName>
</protein>
<reference evidence="1" key="2">
    <citation type="submission" date="2022-01" db="EMBL/GenBank/DDBJ databases">
        <authorList>
            <person name="Yamashiro T."/>
            <person name="Shiraishi A."/>
            <person name="Satake H."/>
            <person name="Nakayama K."/>
        </authorList>
    </citation>
    <scope>NUCLEOTIDE SEQUENCE</scope>
</reference>
<dbReference type="Proteomes" id="UP001151760">
    <property type="component" value="Unassembled WGS sequence"/>
</dbReference>
<organism evidence="1 2">
    <name type="scientific">Tanacetum coccineum</name>
    <dbReference type="NCBI Taxonomy" id="301880"/>
    <lineage>
        <taxon>Eukaryota</taxon>
        <taxon>Viridiplantae</taxon>
        <taxon>Streptophyta</taxon>
        <taxon>Embryophyta</taxon>
        <taxon>Tracheophyta</taxon>
        <taxon>Spermatophyta</taxon>
        <taxon>Magnoliopsida</taxon>
        <taxon>eudicotyledons</taxon>
        <taxon>Gunneridae</taxon>
        <taxon>Pentapetalae</taxon>
        <taxon>asterids</taxon>
        <taxon>campanulids</taxon>
        <taxon>Asterales</taxon>
        <taxon>Asteraceae</taxon>
        <taxon>Asteroideae</taxon>
        <taxon>Anthemideae</taxon>
        <taxon>Anthemidinae</taxon>
        <taxon>Tanacetum</taxon>
    </lineage>
</organism>
<sequence length="159" mass="17619">MGGARPEEEEGELMRDRAVENCTPKRTSLVRSLHSWLIQINQLSSTQSRWRWFRRLSRGDDGGGVGMRLVEVGDDGGWWLTMGFRAVVAVKGGGEDGGDVVMEYRICGGGGVMKMVRVVVAARCGGEDDGGRRSMAGIWPEYGRRRRKIKEGGRRKCVC</sequence>
<evidence type="ECO:0000313" key="2">
    <source>
        <dbReference type="Proteomes" id="UP001151760"/>
    </source>
</evidence>
<evidence type="ECO:0000313" key="1">
    <source>
        <dbReference type="EMBL" id="GJS97036.1"/>
    </source>
</evidence>
<reference evidence="1" key="1">
    <citation type="journal article" date="2022" name="Int. J. Mol. Sci.">
        <title>Draft Genome of Tanacetum Coccineum: Genomic Comparison of Closely Related Tanacetum-Family Plants.</title>
        <authorList>
            <person name="Yamashiro T."/>
            <person name="Shiraishi A."/>
            <person name="Nakayama K."/>
            <person name="Satake H."/>
        </authorList>
    </citation>
    <scope>NUCLEOTIDE SEQUENCE</scope>
</reference>
<keyword evidence="2" id="KW-1185">Reference proteome</keyword>
<accession>A0ABQ5A5X6</accession>
<comment type="caution">
    <text evidence="1">The sequence shown here is derived from an EMBL/GenBank/DDBJ whole genome shotgun (WGS) entry which is preliminary data.</text>
</comment>
<proteinExistence type="predicted"/>